<organism evidence="1">
    <name type="scientific">viral metagenome</name>
    <dbReference type="NCBI Taxonomy" id="1070528"/>
    <lineage>
        <taxon>unclassified sequences</taxon>
        <taxon>metagenomes</taxon>
        <taxon>organismal metagenomes</taxon>
    </lineage>
</organism>
<evidence type="ECO:0000313" key="1">
    <source>
        <dbReference type="EMBL" id="QHS99911.1"/>
    </source>
</evidence>
<dbReference type="EMBL" id="MN739352">
    <property type="protein sequence ID" value="QHS99911.1"/>
    <property type="molecule type" value="Genomic_DNA"/>
</dbReference>
<accession>A0A6C0C726</accession>
<name>A0A6C0C726_9ZZZZ</name>
<sequence length="79" mass="9089">MPKIVKATYGTSQKYSNVTHILTYLVSNNDTVHVSNNFFDDPDPGVRKRLFVQYDDDMCALYDENVIVQVNLNNEYPLS</sequence>
<protein>
    <submittedName>
        <fullName evidence="1">Uncharacterized protein</fullName>
    </submittedName>
</protein>
<dbReference type="AlphaFoldDB" id="A0A6C0C726"/>
<proteinExistence type="predicted"/>
<reference evidence="1" key="1">
    <citation type="journal article" date="2020" name="Nature">
        <title>Giant virus diversity and host interactions through global metagenomics.</title>
        <authorList>
            <person name="Schulz F."/>
            <person name="Roux S."/>
            <person name="Paez-Espino D."/>
            <person name="Jungbluth S."/>
            <person name="Walsh D.A."/>
            <person name="Denef V.J."/>
            <person name="McMahon K.D."/>
            <person name="Konstantinidis K.T."/>
            <person name="Eloe-Fadrosh E.A."/>
            <person name="Kyrpides N.C."/>
            <person name="Woyke T."/>
        </authorList>
    </citation>
    <scope>NUCLEOTIDE SEQUENCE</scope>
    <source>
        <strain evidence="1">GVMAG-M-3300020192-26</strain>
    </source>
</reference>